<dbReference type="GO" id="GO:0045087">
    <property type="term" value="P:innate immune response"/>
    <property type="evidence" value="ECO:0007669"/>
    <property type="project" value="UniProtKB-KW"/>
</dbReference>
<reference evidence="9" key="1">
    <citation type="submission" date="2020-11" db="EMBL/GenBank/DDBJ databases">
        <authorList>
            <person name="Whitehead M."/>
        </authorList>
    </citation>
    <scope>NUCLEOTIDE SEQUENCE</scope>
    <source>
        <strain evidence="9">EGII</strain>
    </source>
</reference>
<keyword evidence="7" id="KW-0044">Antibiotic</keyword>
<name>A0A811UD17_CERCA</name>
<sequence length="187" mass="20078">MEFEGIGALNPGNGNNIRVQATKTVLEGNSIITFGAFLTGHTAEDNGNIGGFVKIASDMWTVALQATTGMRSLKATSLSFEKNIFMNKSFIVDAYGMFSNSVVDPFLDLQTYHAGLTCTHIFGHGITVNGFHVPTTRLSGIGAVAKVNLWTTEETQLYFTAKLSRTFPAESASTTTFGYGISLGLNF</sequence>
<dbReference type="Proteomes" id="UP000606786">
    <property type="component" value="Unassembled WGS sequence"/>
</dbReference>
<comment type="similarity">
    <text evidence="2">Belongs to the attacin/sarcotoxin-2 family.</text>
</comment>
<dbReference type="Pfam" id="PF03769">
    <property type="entry name" value="Attacin_C"/>
    <property type="match status" value="1"/>
</dbReference>
<proteinExistence type="inferred from homology"/>
<keyword evidence="10" id="KW-1185">Reference proteome</keyword>
<evidence type="ECO:0000256" key="5">
    <source>
        <dbReference type="ARBA" id="ARBA00022588"/>
    </source>
</evidence>
<evidence type="ECO:0000259" key="8">
    <source>
        <dbReference type="Pfam" id="PF03769"/>
    </source>
</evidence>
<feature type="domain" description="Attacin C-terminal" evidence="8">
    <location>
        <begin position="76"/>
        <end position="187"/>
    </location>
</feature>
<dbReference type="GO" id="GO:0042742">
    <property type="term" value="P:defense response to bacterium"/>
    <property type="evidence" value="ECO:0007669"/>
    <property type="project" value="UniProtKB-KW"/>
</dbReference>
<evidence type="ECO:0000256" key="7">
    <source>
        <dbReference type="ARBA" id="ARBA00023022"/>
    </source>
</evidence>
<keyword evidence="3" id="KW-0964">Secreted</keyword>
<evidence type="ECO:0000256" key="2">
    <source>
        <dbReference type="ARBA" id="ARBA00007550"/>
    </source>
</evidence>
<accession>A0A811UD17</accession>
<comment type="subcellular location">
    <subcellularLocation>
        <location evidence="1">Secreted</location>
    </subcellularLocation>
</comment>
<dbReference type="EMBL" id="CAJHJT010000001">
    <property type="protein sequence ID" value="CAD6995946.1"/>
    <property type="molecule type" value="Genomic_DNA"/>
</dbReference>
<dbReference type="AlphaFoldDB" id="A0A811UD17"/>
<evidence type="ECO:0000313" key="10">
    <source>
        <dbReference type="Proteomes" id="UP000606786"/>
    </source>
</evidence>
<protein>
    <submittedName>
        <fullName evidence="9">(Mediterranean fruit fly) hypothetical protein</fullName>
    </submittedName>
</protein>
<evidence type="ECO:0000256" key="6">
    <source>
        <dbReference type="ARBA" id="ARBA00022859"/>
    </source>
</evidence>
<evidence type="ECO:0000256" key="3">
    <source>
        <dbReference type="ARBA" id="ARBA00022525"/>
    </source>
</evidence>
<evidence type="ECO:0000313" key="9">
    <source>
        <dbReference type="EMBL" id="CAD6995946.1"/>
    </source>
</evidence>
<keyword evidence="6" id="KW-0391">Immunity</keyword>
<organism evidence="9 10">
    <name type="scientific">Ceratitis capitata</name>
    <name type="common">Mediterranean fruit fly</name>
    <name type="synonym">Tephritis capitata</name>
    <dbReference type="NCBI Taxonomy" id="7213"/>
    <lineage>
        <taxon>Eukaryota</taxon>
        <taxon>Metazoa</taxon>
        <taxon>Ecdysozoa</taxon>
        <taxon>Arthropoda</taxon>
        <taxon>Hexapoda</taxon>
        <taxon>Insecta</taxon>
        <taxon>Pterygota</taxon>
        <taxon>Neoptera</taxon>
        <taxon>Endopterygota</taxon>
        <taxon>Diptera</taxon>
        <taxon>Brachycera</taxon>
        <taxon>Muscomorpha</taxon>
        <taxon>Tephritoidea</taxon>
        <taxon>Tephritidae</taxon>
        <taxon>Ceratitis</taxon>
        <taxon>Ceratitis</taxon>
    </lineage>
</organism>
<evidence type="ECO:0000256" key="1">
    <source>
        <dbReference type="ARBA" id="ARBA00004613"/>
    </source>
</evidence>
<gene>
    <name evidence="9" type="ORF">CCAP1982_LOCUS4655</name>
</gene>
<comment type="caution">
    <text evidence="9">The sequence shown here is derived from an EMBL/GenBank/DDBJ whole genome shotgun (WGS) entry which is preliminary data.</text>
</comment>
<keyword evidence="4" id="KW-0929">Antimicrobial</keyword>
<dbReference type="GO" id="GO:0005576">
    <property type="term" value="C:extracellular region"/>
    <property type="evidence" value="ECO:0007669"/>
    <property type="project" value="UniProtKB-SubCell"/>
</dbReference>
<keyword evidence="5" id="KW-0399">Innate immunity</keyword>
<evidence type="ECO:0000256" key="4">
    <source>
        <dbReference type="ARBA" id="ARBA00022529"/>
    </source>
</evidence>
<dbReference type="InterPro" id="IPR005521">
    <property type="entry name" value="Attacin_C"/>
</dbReference>